<dbReference type="InterPro" id="IPR015943">
    <property type="entry name" value="WD40/YVTN_repeat-like_dom_sf"/>
</dbReference>
<gene>
    <name evidence="7" type="ORF">BCR43DRAFT_440562</name>
</gene>
<dbReference type="InterPro" id="IPR004871">
    <property type="entry name" value="RSE1/DDB1/CPSF1_C"/>
</dbReference>
<evidence type="ECO:0000259" key="4">
    <source>
        <dbReference type="Pfam" id="PF03178"/>
    </source>
</evidence>
<dbReference type="EMBL" id="MCGN01000005">
    <property type="protein sequence ID" value="ORY96617.1"/>
    <property type="molecule type" value="Genomic_DNA"/>
</dbReference>
<evidence type="ECO:0000313" key="8">
    <source>
        <dbReference type="Proteomes" id="UP000242180"/>
    </source>
</evidence>
<feature type="domain" description="RSE1/DDB1/CPSF1 first beta-propeller" evidence="5">
    <location>
        <begin position="99"/>
        <end position="460"/>
    </location>
</feature>
<dbReference type="FunCoup" id="A0A1X2HCU4">
    <property type="interactions" value="765"/>
</dbReference>
<dbReference type="SUPFAM" id="SSF50978">
    <property type="entry name" value="WD40 repeat-like"/>
    <property type="match status" value="1"/>
</dbReference>
<evidence type="ECO:0000259" key="5">
    <source>
        <dbReference type="Pfam" id="PF10433"/>
    </source>
</evidence>
<dbReference type="InterPro" id="IPR018846">
    <property type="entry name" value="Beta-prop_RSE1/DDB1/CPSF1_1st"/>
</dbReference>
<feature type="region of interest" description="Disordered" evidence="3">
    <location>
        <begin position="787"/>
        <end position="820"/>
    </location>
</feature>
<reference evidence="7 8" key="1">
    <citation type="submission" date="2016-07" db="EMBL/GenBank/DDBJ databases">
        <title>Pervasive Adenine N6-methylation of Active Genes in Fungi.</title>
        <authorList>
            <consortium name="DOE Joint Genome Institute"/>
            <person name="Mondo S.J."/>
            <person name="Dannebaum R.O."/>
            <person name="Kuo R.C."/>
            <person name="Labutti K."/>
            <person name="Haridas S."/>
            <person name="Kuo A."/>
            <person name="Salamov A."/>
            <person name="Ahrendt S.R."/>
            <person name="Lipzen A."/>
            <person name="Sullivan W."/>
            <person name="Andreopoulos W.B."/>
            <person name="Clum A."/>
            <person name="Lindquist E."/>
            <person name="Daum C."/>
            <person name="Ramamoorthy G.K."/>
            <person name="Gryganskyi A."/>
            <person name="Culley D."/>
            <person name="Magnuson J.K."/>
            <person name="James T.Y."/>
            <person name="O'Malley M.A."/>
            <person name="Stajich J.E."/>
            <person name="Spatafora J.W."/>
            <person name="Visel A."/>
            <person name="Grigoriev I.V."/>
        </authorList>
    </citation>
    <scope>NUCLEOTIDE SEQUENCE [LARGE SCALE GENOMIC DNA]</scope>
    <source>
        <strain evidence="7 8">NRRL 2496</strain>
    </source>
</reference>
<dbReference type="Gene3D" id="2.130.10.10">
    <property type="entry name" value="YVTN repeat-like/Quinoprotein amine dehydrogenase"/>
    <property type="match status" value="3"/>
</dbReference>
<dbReference type="InParanoid" id="A0A1X2HCU4"/>
<keyword evidence="2" id="KW-0539">Nucleus</keyword>
<dbReference type="Pfam" id="PF10433">
    <property type="entry name" value="Beta-prop_RSE1_1st"/>
    <property type="match status" value="1"/>
</dbReference>
<dbReference type="GO" id="GO:0003676">
    <property type="term" value="F:nucleic acid binding"/>
    <property type="evidence" value="ECO:0007669"/>
    <property type="project" value="InterPro"/>
</dbReference>
<comment type="caution">
    <text evidence="7">The sequence shown here is derived from an EMBL/GenBank/DDBJ whole genome shotgun (WGS) entry which is preliminary data.</text>
</comment>
<evidence type="ECO:0000256" key="3">
    <source>
        <dbReference type="SAM" id="MobiDB-lite"/>
    </source>
</evidence>
<sequence length="1493" mass="165498">MSAYTIYKELFPPQTVEHVECGHFTSPDVTNLIVAKASLLQIYAFVEYSPPQKEASSVTLEATDPPDTSLIDGNSTSPRQTTVYDNLPYFGHSLLDNGSGRLELVAQYQLNGTVATMGMIRTSTARGKDGCDSLLLGFNDAKMSLLEWSPSTNSIITVSIHYYERDEYKKEFLTNPYPPSIHIDPQQRCAILNFYGDKLAVLPFHQSDKLDSAQKQDEEKDAQRPYGTSFVIDLEAIDKRVKNVIDVTFLSDYYEPTLAILFQTDQTWTGRLAHAKDTVSIVVISLDLSSKIYPVIYSLDNLPYDCLSLVAMPKPVNGLLVLASNSLLHVSQGSPGVGVAVNGYTQKSTDFQGMMYDDNNINLNMSLDGAKAMVLDGGRCLVFLQSGDWLLVQMKLDGSKVVGMELAPIKWSDTDVQELIKKNIREFPPLAEMPSCVTSIKNTEYFFLGSRVGDSLLVKWRFNAPSSSKNAVTSSCSFRVCDTLINTGPIVDMAIGQAESSANLKALPELELVSCSGYGKNGAVCVFQRHVRPISAFSFDQSDCKAVWSVKCRTEKDGNDTMDDVLDKLLFISKSKSTLVLAAGEELQELETSDFYTAGPTVKVDTVCDNTRIVQVHTSGVLILSANGKLLQTVNVKQSSIVDASIQDPFVLLKLKNGSIMLLSADPITKQVAAVPIPSSLGGKEIAQANIFADSSGLFLGVSEKRTLWTKKREARRANDRKRKPDGDLHTPAATKKPFTKSSSAAMDIDFDELDMDLYGDQSAQAEPAPAIAHNASNAVQYDMDDDDEMLYGDSKPAQKAPEAPATLSEEQASPETVGLQEEPLPKTFWCLLYTSDGVLRIYRLPDFQECFTMEHFNDLSSLLEDDPEAQARLASGASTSTYISGIPGGRVDPVQEVLLTDIGKERKDPHLVVRTHTNDIVIYKAFHYLPGVSESDNVSMENGNHDDTNHRLALRFSRVHHDYVSHTSEVIENDDLTRQNLLIPFHDVAGYTGVFVAGAQPAWIMCSCKSFVRLHPMKTNQRRIVGFSQFHNVNCQHGFITIDSESSVRLCHLPTNGVTYDMDWVMQKVPVGQTIHKIEYHPTMRVYAALVSSPRPVRLRNEEGQPIDNMEDDGRAEGTFLPTVEQFSMIMISPVTWETVDKVDFQEYEQGLSLFAAQLESKQTSTGRKYFMAVGTGFLKGEDSAMRGSIHIFDIIEVVPEPDNPQTNHKFKQLHTEDVKGAVTTMCDASGHLVSCIGSKVIIWSFEDNESLVGVAFIDVQIYVTSIRSIKNFIVLGDAQKSVWFLGFQLEPAKLVLLGKDYQAFEVSCVDFIIDDKSMYLLVGDTDDNLDIFQYAPFNLQSFAGQKLMRRGDFHVGTQVQSMVRLPQLTRKEEGFEYNRRHFCICGTFGGSISAVSPVPEKTFKRLNTLFGQIVNGLQHVAGLNPRAYRLIKGPKQRMSSNRTKAVLDGDLVFQFAGLSVSQQNEMTKQIGTTASKIREDLVDIDSSIDHF</sequence>
<feature type="region of interest" description="Disordered" evidence="3">
    <location>
        <begin position="55"/>
        <end position="77"/>
    </location>
</feature>
<dbReference type="PANTHER" id="PTHR10644">
    <property type="entry name" value="DNA REPAIR/RNA PROCESSING CPSF FAMILY"/>
    <property type="match status" value="1"/>
</dbReference>
<feature type="compositionally biased region" description="Basic residues" evidence="3">
    <location>
        <begin position="711"/>
        <end position="722"/>
    </location>
</feature>
<evidence type="ECO:0000313" key="7">
    <source>
        <dbReference type="EMBL" id="ORY96617.1"/>
    </source>
</evidence>
<evidence type="ECO:0000256" key="2">
    <source>
        <dbReference type="ARBA" id="ARBA00023242"/>
    </source>
</evidence>
<evidence type="ECO:0000259" key="6">
    <source>
        <dbReference type="Pfam" id="PF23726"/>
    </source>
</evidence>
<proteinExistence type="predicted"/>
<name>A0A1X2HCU4_SYNRA</name>
<dbReference type="GO" id="GO:0005634">
    <property type="term" value="C:nucleus"/>
    <property type="evidence" value="ECO:0007669"/>
    <property type="project" value="UniProtKB-SubCell"/>
</dbReference>
<dbReference type="Pfam" id="PF23726">
    <property type="entry name" value="Beta-prop_RSE1_2nd"/>
    <property type="match status" value="1"/>
</dbReference>
<dbReference type="OMA" id="PMTKFKL"/>
<dbReference type="InterPro" id="IPR036322">
    <property type="entry name" value="WD40_repeat_dom_sf"/>
</dbReference>
<feature type="domain" description="RSE1/DDB1/CPSF1 C-terminal" evidence="4">
    <location>
        <begin position="1129"/>
        <end position="1458"/>
    </location>
</feature>
<dbReference type="OrthoDB" id="6109at2759"/>
<dbReference type="Pfam" id="PF03178">
    <property type="entry name" value="CPSF_A"/>
    <property type="match status" value="1"/>
</dbReference>
<evidence type="ECO:0000256" key="1">
    <source>
        <dbReference type="ARBA" id="ARBA00004123"/>
    </source>
</evidence>
<feature type="region of interest" description="Disordered" evidence="3">
    <location>
        <begin position="711"/>
        <end position="742"/>
    </location>
</feature>
<organism evidence="7 8">
    <name type="scientific">Syncephalastrum racemosum</name>
    <name type="common">Filamentous fungus</name>
    <dbReference type="NCBI Taxonomy" id="13706"/>
    <lineage>
        <taxon>Eukaryota</taxon>
        <taxon>Fungi</taxon>
        <taxon>Fungi incertae sedis</taxon>
        <taxon>Mucoromycota</taxon>
        <taxon>Mucoromycotina</taxon>
        <taxon>Mucoromycetes</taxon>
        <taxon>Mucorales</taxon>
        <taxon>Syncephalastraceae</taxon>
        <taxon>Syncephalastrum</taxon>
    </lineage>
</organism>
<protein>
    <submittedName>
        <fullName evidence="7">CPSF A subunit region-domain-containing protein</fullName>
    </submittedName>
</protein>
<dbReference type="STRING" id="13706.A0A1X2HCU4"/>
<dbReference type="InterPro" id="IPR050358">
    <property type="entry name" value="RSE1/DDB1/CFT1"/>
</dbReference>
<keyword evidence="8" id="KW-1185">Reference proteome</keyword>
<dbReference type="InterPro" id="IPR058543">
    <property type="entry name" value="Beta-prop_RSE1/DDB1/CPSF1_2nd"/>
</dbReference>
<feature type="domain" description="RSE1/DDB1/CPSF1 second beta-propeller" evidence="6">
    <location>
        <begin position="542"/>
        <end position="1053"/>
    </location>
</feature>
<comment type="subcellular location">
    <subcellularLocation>
        <location evidence="1">Nucleus</location>
    </subcellularLocation>
</comment>
<dbReference type="Proteomes" id="UP000242180">
    <property type="component" value="Unassembled WGS sequence"/>
</dbReference>
<accession>A0A1X2HCU4</accession>